<evidence type="ECO:0000259" key="3">
    <source>
        <dbReference type="PROSITE" id="PS50977"/>
    </source>
</evidence>
<protein>
    <submittedName>
        <fullName evidence="4">TetR/AcrR family transcriptional regulator</fullName>
    </submittedName>
</protein>
<dbReference type="Proteomes" id="UP000642993">
    <property type="component" value="Unassembled WGS sequence"/>
</dbReference>
<dbReference type="EMBL" id="JACYWE010000001">
    <property type="protein sequence ID" value="MBD8505106.1"/>
    <property type="molecule type" value="Genomic_DNA"/>
</dbReference>
<dbReference type="PANTHER" id="PTHR30055">
    <property type="entry name" value="HTH-TYPE TRANSCRIPTIONAL REGULATOR RUTR"/>
    <property type="match status" value="1"/>
</dbReference>
<proteinExistence type="predicted"/>
<reference evidence="4" key="1">
    <citation type="submission" date="2020-09" db="EMBL/GenBank/DDBJ databases">
        <title>Hoyosella lacisalsi sp. nov., a halotolerant actinobacterium isolated from soil of Lake Gudzhirganskoe.</title>
        <authorList>
            <person name="Yang Q."/>
            <person name="Guo P.Y."/>
            <person name="Liu S.W."/>
            <person name="Li F.N."/>
            <person name="Sun C.H."/>
        </authorList>
    </citation>
    <scope>NUCLEOTIDE SEQUENCE</scope>
    <source>
        <strain evidence="4">G463</strain>
    </source>
</reference>
<dbReference type="RefSeq" id="WP_192037583.1">
    <property type="nucleotide sequence ID" value="NZ_JACYWE010000001.1"/>
</dbReference>
<dbReference type="Pfam" id="PF00440">
    <property type="entry name" value="TetR_N"/>
    <property type="match status" value="1"/>
</dbReference>
<dbReference type="AlphaFoldDB" id="A0A927J9D7"/>
<dbReference type="PROSITE" id="PS50977">
    <property type="entry name" value="HTH_TETR_2"/>
    <property type="match status" value="1"/>
</dbReference>
<dbReference type="Gene3D" id="1.10.357.10">
    <property type="entry name" value="Tetracycline Repressor, domain 2"/>
    <property type="match status" value="1"/>
</dbReference>
<organism evidence="4 5">
    <name type="scientific">Lolliginicoccus lacisalsi</name>
    <dbReference type="NCBI Taxonomy" id="2742202"/>
    <lineage>
        <taxon>Bacteria</taxon>
        <taxon>Bacillati</taxon>
        <taxon>Actinomycetota</taxon>
        <taxon>Actinomycetes</taxon>
        <taxon>Mycobacteriales</taxon>
        <taxon>Hoyosellaceae</taxon>
        <taxon>Lolliginicoccus</taxon>
    </lineage>
</organism>
<dbReference type="InterPro" id="IPR050109">
    <property type="entry name" value="HTH-type_TetR-like_transc_reg"/>
</dbReference>
<evidence type="ECO:0000313" key="4">
    <source>
        <dbReference type="EMBL" id="MBD8505106.1"/>
    </source>
</evidence>
<name>A0A927J9D7_9ACTN</name>
<evidence type="ECO:0000256" key="1">
    <source>
        <dbReference type="ARBA" id="ARBA00023125"/>
    </source>
</evidence>
<keyword evidence="1 2" id="KW-0238">DNA-binding</keyword>
<keyword evidence="5" id="KW-1185">Reference proteome</keyword>
<dbReference type="InterPro" id="IPR009057">
    <property type="entry name" value="Homeodomain-like_sf"/>
</dbReference>
<evidence type="ECO:0000313" key="5">
    <source>
        <dbReference type="Proteomes" id="UP000642993"/>
    </source>
</evidence>
<feature type="DNA-binding region" description="H-T-H motif" evidence="2">
    <location>
        <begin position="29"/>
        <end position="48"/>
    </location>
</feature>
<evidence type="ECO:0000256" key="2">
    <source>
        <dbReference type="PROSITE-ProRule" id="PRU00335"/>
    </source>
</evidence>
<dbReference type="GO" id="GO:0003700">
    <property type="term" value="F:DNA-binding transcription factor activity"/>
    <property type="evidence" value="ECO:0007669"/>
    <property type="project" value="TreeGrafter"/>
</dbReference>
<gene>
    <name evidence="4" type="ORF">HT102_01200</name>
</gene>
<comment type="caution">
    <text evidence="4">The sequence shown here is derived from an EMBL/GenBank/DDBJ whole genome shotgun (WGS) entry which is preliminary data.</text>
</comment>
<dbReference type="PANTHER" id="PTHR30055:SF209">
    <property type="entry name" value="POSSIBLE TRANSCRIPTIONAL REGULATORY PROTEIN (PROBABLY TETR-FAMILY)"/>
    <property type="match status" value="1"/>
</dbReference>
<feature type="domain" description="HTH tetR-type" evidence="3">
    <location>
        <begin position="6"/>
        <end position="66"/>
    </location>
</feature>
<dbReference type="InterPro" id="IPR001647">
    <property type="entry name" value="HTH_TetR"/>
</dbReference>
<sequence>MAERRAFRRGALMDTALDLIGENGCAAVTVRSLCRASGLTDRYFYENFPNRDALLVELYEQVAAEAHDALVTAVPGTAREDEQIRAAVEEFVRLTIDDPRKGRLLLVEPLSEPALNGLSIATVPRFTKLVLQQIPHELGRTKRALIATGLAGSLGAIFLSWLSGQLKASRQEIIDHCVEILLAATRTGQPARSTDGA</sequence>
<accession>A0A927J9D7</accession>
<dbReference type="GO" id="GO:0000976">
    <property type="term" value="F:transcription cis-regulatory region binding"/>
    <property type="evidence" value="ECO:0007669"/>
    <property type="project" value="TreeGrafter"/>
</dbReference>
<dbReference type="SUPFAM" id="SSF46689">
    <property type="entry name" value="Homeodomain-like"/>
    <property type="match status" value="1"/>
</dbReference>